<keyword evidence="2" id="KW-1185">Reference proteome</keyword>
<gene>
    <name evidence="1" type="ORF">ILYODFUR_031264</name>
</gene>
<organism evidence="1 2">
    <name type="scientific">Ilyodon furcidens</name>
    <name type="common">goldbreast splitfin</name>
    <dbReference type="NCBI Taxonomy" id="33524"/>
    <lineage>
        <taxon>Eukaryota</taxon>
        <taxon>Metazoa</taxon>
        <taxon>Chordata</taxon>
        <taxon>Craniata</taxon>
        <taxon>Vertebrata</taxon>
        <taxon>Euteleostomi</taxon>
        <taxon>Actinopterygii</taxon>
        <taxon>Neopterygii</taxon>
        <taxon>Teleostei</taxon>
        <taxon>Neoteleostei</taxon>
        <taxon>Acanthomorphata</taxon>
        <taxon>Ovalentaria</taxon>
        <taxon>Atherinomorphae</taxon>
        <taxon>Cyprinodontiformes</taxon>
        <taxon>Goodeidae</taxon>
        <taxon>Ilyodon</taxon>
    </lineage>
</organism>
<accession>A0ABV0V8C8</accession>
<sequence length="75" mass="7933">AVESPVKPQTSLPQQWHKPRGAKIKAVPISAVFIAKGIKKTAKGDLLTAATQGAANNCVVVDDSILPWNKHGSFT</sequence>
<proteinExistence type="predicted"/>
<name>A0ABV0V8C8_9TELE</name>
<evidence type="ECO:0000313" key="1">
    <source>
        <dbReference type="EMBL" id="MEQ2253361.1"/>
    </source>
</evidence>
<dbReference type="Proteomes" id="UP001482620">
    <property type="component" value="Unassembled WGS sequence"/>
</dbReference>
<feature type="non-terminal residue" evidence="1">
    <location>
        <position position="1"/>
    </location>
</feature>
<comment type="caution">
    <text evidence="1">The sequence shown here is derived from an EMBL/GenBank/DDBJ whole genome shotgun (WGS) entry which is preliminary data.</text>
</comment>
<evidence type="ECO:0000313" key="2">
    <source>
        <dbReference type="Proteomes" id="UP001482620"/>
    </source>
</evidence>
<protein>
    <submittedName>
        <fullName evidence="1">Uncharacterized protein</fullName>
    </submittedName>
</protein>
<reference evidence="1 2" key="1">
    <citation type="submission" date="2021-06" db="EMBL/GenBank/DDBJ databases">
        <authorList>
            <person name="Palmer J.M."/>
        </authorList>
    </citation>
    <scope>NUCLEOTIDE SEQUENCE [LARGE SCALE GENOMIC DNA]</scope>
    <source>
        <strain evidence="2">if_2019</strain>
        <tissue evidence="1">Muscle</tissue>
    </source>
</reference>
<dbReference type="EMBL" id="JAHRIQ010097495">
    <property type="protein sequence ID" value="MEQ2253361.1"/>
    <property type="molecule type" value="Genomic_DNA"/>
</dbReference>